<dbReference type="InterPro" id="IPR001584">
    <property type="entry name" value="Integrase_cat-core"/>
</dbReference>
<dbReference type="Pfam" id="PF24764">
    <property type="entry name" value="rva_4"/>
    <property type="match status" value="1"/>
</dbReference>
<evidence type="ECO:0000313" key="3">
    <source>
        <dbReference type="Proteomes" id="UP000695022"/>
    </source>
</evidence>
<dbReference type="InterPro" id="IPR036397">
    <property type="entry name" value="RNaseH_sf"/>
</dbReference>
<proteinExistence type="predicted"/>
<sequence>MKYALPLFFLVVKRNVSYTVVATFLVQEGNVHCIGEAVEIFKGWNPCVSPKYFMSDCSDAQIGSVNTVFPGSILYICDSHRCQAWQRWVRKSGNGLSPLEHKDLLDRLRCLANADDVGQINEALHDLQCSQVWEQKKVQEYMNSYSLPRQERWMRCYRQTTYHAIIKTNNGVEAQNKILKHSYLASHCDNLPDRAILFDNEQAVLVNVLSDILDTNASDDNLAVEIASEDKKLLGTSHAVLDDVVAYLSEEHYLAQFCHENGDDTDCEEIEQAERASRNSVESFFEEVLTFLTHFERVARQNDHWRNVNSESTSGSRLREFLAQSRTLLTQIGRVRENLHGQPQLGAHCEAFESALSRVYNDLSSRLYPMSGTGPPTATDQSDRLNTESRAETEQPSEMCPRVSSGFRGPPRYAIGAEQLTQLRRIGYPLSEVARQGLLTTTSRTTLYRHIRRHNLPTVRQEYSSISNANLEAQVRNINRQYPNSGSQEVRAHLRGLAHPIIVQRERVRRAVRVVDPVGTASRWAQVIHRRRYSVPGPNSLWHLDTNHALRRWRIIINGGIDGFSRLVVYLHAQGNNNARSSLYCFLGAIRDYSVPSRIRTDEGGEFVHVRTFMSRQEGEGRGSAIAGRSVHNVRIERLWRDVYSKVLDTYYRLFYHMESFNILDVSNVNHMFALHHTFIPRIERHLRDWAAAHNNHPVRTENHRTPLQLWFGGLVQRAGMSSRAVTNVFDAHLPDADNLFQQFGIEWNLEDPPSIVTVPSVQCPLSTQQVEQLHGQVDVLRASESEGMDIYAQVLRCIDTFYVRE</sequence>
<dbReference type="PANTHER" id="PTHR46791:SF5">
    <property type="entry name" value="CLR5 DOMAIN-CONTAINING PROTEIN-RELATED"/>
    <property type="match status" value="1"/>
</dbReference>
<protein>
    <submittedName>
        <fullName evidence="4">Uncharacterized protein LOC106814853</fullName>
    </submittedName>
</protein>
<dbReference type="GeneID" id="106814853"/>
<feature type="compositionally biased region" description="Basic and acidic residues" evidence="1">
    <location>
        <begin position="381"/>
        <end position="393"/>
    </location>
</feature>
<dbReference type="RefSeq" id="XP_014674703.1">
    <property type="nucleotide sequence ID" value="XM_014819217.1"/>
</dbReference>
<keyword evidence="3" id="KW-1185">Reference proteome</keyword>
<dbReference type="InterPro" id="IPR012337">
    <property type="entry name" value="RNaseH-like_sf"/>
</dbReference>
<name>A0ABM1ER82_PRICU</name>
<dbReference type="SUPFAM" id="SSF53098">
    <property type="entry name" value="Ribonuclease H-like"/>
    <property type="match status" value="1"/>
</dbReference>
<organism evidence="3 4">
    <name type="scientific">Priapulus caudatus</name>
    <name type="common">Priapulid worm</name>
    <dbReference type="NCBI Taxonomy" id="37621"/>
    <lineage>
        <taxon>Eukaryota</taxon>
        <taxon>Metazoa</taxon>
        <taxon>Ecdysozoa</taxon>
        <taxon>Scalidophora</taxon>
        <taxon>Priapulida</taxon>
        <taxon>Priapulimorpha</taxon>
        <taxon>Priapulimorphida</taxon>
        <taxon>Priapulidae</taxon>
        <taxon>Priapulus</taxon>
    </lineage>
</organism>
<evidence type="ECO:0000256" key="1">
    <source>
        <dbReference type="SAM" id="MobiDB-lite"/>
    </source>
</evidence>
<evidence type="ECO:0000259" key="2">
    <source>
        <dbReference type="PROSITE" id="PS50994"/>
    </source>
</evidence>
<feature type="domain" description="Integrase catalytic" evidence="2">
    <location>
        <begin position="532"/>
        <end position="715"/>
    </location>
</feature>
<dbReference type="InterPro" id="IPR058913">
    <property type="entry name" value="Integrase_dom_put"/>
</dbReference>
<dbReference type="PROSITE" id="PS50994">
    <property type="entry name" value="INTEGRASE"/>
    <property type="match status" value="1"/>
</dbReference>
<gene>
    <name evidence="4" type="primary">LOC106814853</name>
</gene>
<evidence type="ECO:0000313" key="4">
    <source>
        <dbReference type="RefSeq" id="XP_014674703.1"/>
    </source>
</evidence>
<dbReference type="Gene3D" id="3.30.420.10">
    <property type="entry name" value="Ribonuclease H-like superfamily/Ribonuclease H"/>
    <property type="match status" value="1"/>
</dbReference>
<dbReference type="PANTHER" id="PTHR46791">
    <property type="entry name" value="EXPRESSED PROTEIN"/>
    <property type="match status" value="1"/>
</dbReference>
<reference evidence="4" key="1">
    <citation type="submission" date="2025-08" db="UniProtKB">
        <authorList>
            <consortium name="RefSeq"/>
        </authorList>
    </citation>
    <scope>IDENTIFICATION</scope>
</reference>
<dbReference type="Proteomes" id="UP000695022">
    <property type="component" value="Unplaced"/>
</dbReference>
<feature type="region of interest" description="Disordered" evidence="1">
    <location>
        <begin position="367"/>
        <end position="407"/>
    </location>
</feature>
<accession>A0ABM1ER82</accession>